<organism evidence="1 2">
    <name type="scientific">Spongiibacter pelagi</name>
    <dbReference type="NCBI Taxonomy" id="2760804"/>
    <lineage>
        <taxon>Bacteria</taxon>
        <taxon>Pseudomonadati</taxon>
        <taxon>Pseudomonadota</taxon>
        <taxon>Gammaproteobacteria</taxon>
        <taxon>Cellvibrionales</taxon>
        <taxon>Spongiibacteraceae</taxon>
        <taxon>Spongiibacter</taxon>
    </lineage>
</organism>
<dbReference type="RefSeq" id="WP_190764546.1">
    <property type="nucleotide sequence ID" value="NZ_JACXLD010000004.1"/>
</dbReference>
<evidence type="ECO:0000313" key="1">
    <source>
        <dbReference type="EMBL" id="MBD2859086.1"/>
    </source>
</evidence>
<dbReference type="AlphaFoldDB" id="A0A927C3G6"/>
<evidence type="ECO:0000313" key="2">
    <source>
        <dbReference type="Proteomes" id="UP000610558"/>
    </source>
</evidence>
<comment type="caution">
    <text evidence="1">The sequence shown here is derived from an EMBL/GenBank/DDBJ whole genome shotgun (WGS) entry which is preliminary data.</text>
</comment>
<keyword evidence="2" id="KW-1185">Reference proteome</keyword>
<reference evidence="1" key="1">
    <citation type="submission" date="2020-09" db="EMBL/GenBank/DDBJ databases">
        <authorList>
            <person name="Yoon J.-W."/>
        </authorList>
    </citation>
    <scope>NUCLEOTIDE SEQUENCE</scope>
    <source>
        <strain evidence="1">KMU-158</strain>
    </source>
</reference>
<protein>
    <submittedName>
        <fullName evidence="1">Uncharacterized protein</fullName>
    </submittedName>
</protein>
<dbReference type="EMBL" id="JACXLD010000004">
    <property type="protein sequence ID" value="MBD2859086.1"/>
    <property type="molecule type" value="Genomic_DNA"/>
</dbReference>
<proteinExistence type="predicted"/>
<dbReference type="Proteomes" id="UP000610558">
    <property type="component" value="Unassembled WGS sequence"/>
</dbReference>
<name>A0A927C3G6_9GAMM</name>
<accession>A0A927C3G6</accession>
<sequence length="120" mass="13120">MVEAQTAGDPFVSFLPRGPIRNYLWIGDCGSRKTAEARVSIIESLICDAVEAGAKRSPPILRLADEAVYNASCWFADLAEGAEVTKEIAREIEFAFFALQFASWLFTATSSIVRVTVRGS</sequence>
<gene>
    <name evidence="1" type="ORF">IB286_08695</name>
</gene>